<reference evidence="1 2" key="1">
    <citation type="journal article" date="2019" name="Commun. Biol.">
        <title>The bagworm genome reveals a unique fibroin gene that provides high tensile strength.</title>
        <authorList>
            <person name="Kono N."/>
            <person name="Nakamura H."/>
            <person name="Ohtoshi R."/>
            <person name="Tomita M."/>
            <person name="Numata K."/>
            <person name="Arakawa K."/>
        </authorList>
    </citation>
    <scope>NUCLEOTIDE SEQUENCE [LARGE SCALE GENOMIC DNA]</scope>
</reference>
<protein>
    <submittedName>
        <fullName evidence="1">Uncharacterized protein</fullName>
    </submittedName>
</protein>
<dbReference type="Proteomes" id="UP000299102">
    <property type="component" value="Unassembled WGS sequence"/>
</dbReference>
<keyword evidence="2" id="KW-1185">Reference proteome</keyword>
<evidence type="ECO:0000313" key="2">
    <source>
        <dbReference type="Proteomes" id="UP000299102"/>
    </source>
</evidence>
<sequence length="105" mass="11518">MLQYEVPANGIASNFKPLISDVPVSLSENASPGLELDCHAADPPEDPVSRYKHSYFMHDQRPLAGSISPVYEVCRTCIRDRNLRAARAARAACPVEGAESLFMNN</sequence>
<dbReference type="EMBL" id="BGZK01000566">
    <property type="protein sequence ID" value="GBP50436.1"/>
    <property type="molecule type" value="Genomic_DNA"/>
</dbReference>
<name>A0A4C1WG70_EUMVA</name>
<gene>
    <name evidence="1" type="ORF">EVAR_96672_1</name>
</gene>
<evidence type="ECO:0000313" key="1">
    <source>
        <dbReference type="EMBL" id="GBP50436.1"/>
    </source>
</evidence>
<dbReference type="AlphaFoldDB" id="A0A4C1WG70"/>
<proteinExistence type="predicted"/>
<accession>A0A4C1WG70</accession>
<organism evidence="1 2">
    <name type="scientific">Eumeta variegata</name>
    <name type="common">Bagworm moth</name>
    <name type="synonym">Eumeta japonica</name>
    <dbReference type="NCBI Taxonomy" id="151549"/>
    <lineage>
        <taxon>Eukaryota</taxon>
        <taxon>Metazoa</taxon>
        <taxon>Ecdysozoa</taxon>
        <taxon>Arthropoda</taxon>
        <taxon>Hexapoda</taxon>
        <taxon>Insecta</taxon>
        <taxon>Pterygota</taxon>
        <taxon>Neoptera</taxon>
        <taxon>Endopterygota</taxon>
        <taxon>Lepidoptera</taxon>
        <taxon>Glossata</taxon>
        <taxon>Ditrysia</taxon>
        <taxon>Tineoidea</taxon>
        <taxon>Psychidae</taxon>
        <taxon>Oiketicinae</taxon>
        <taxon>Eumeta</taxon>
    </lineage>
</organism>
<comment type="caution">
    <text evidence="1">The sequence shown here is derived from an EMBL/GenBank/DDBJ whole genome shotgun (WGS) entry which is preliminary data.</text>
</comment>